<keyword evidence="2 6" id="KW-0489">Methyltransferase</keyword>
<evidence type="ECO:0000259" key="8">
    <source>
        <dbReference type="Pfam" id="PF00588"/>
    </source>
</evidence>
<protein>
    <recommendedName>
        <fullName evidence="6">Putative tRNA (cytidine(34)-2'-O)-methyltransferase</fullName>
        <ecNumber evidence="6">2.1.1.207</ecNumber>
    </recommendedName>
    <alternativeName>
        <fullName evidence="6">tRNA (cytidine/uridine-2'-O-)-methyltransferase</fullName>
    </alternativeName>
</protein>
<proteinExistence type="inferred from homology"/>
<comment type="function">
    <text evidence="6">Could methylate the ribose at the nucleotide 34 wobble position in tRNA.</text>
</comment>
<name>A0A2I1I513_9ACTO</name>
<comment type="catalytic activity">
    <reaction evidence="6">
        <text>cytidine(34) in tRNA + S-adenosyl-L-methionine = 2'-O-methylcytidine(34) in tRNA + S-adenosyl-L-homocysteine + H(+)</text>
        <dbReference type="Rhea" id="RHEA:43084"/>
        <dbReference type="Rhea" id="RHEA-COMP:10331"/>
        <dbReference type="Rhea" id="RHEA-COMP:10332"/>
        <dbReference type="ChEBI" id="CHEBI:15378"/>
        <dbReference type="ChEBI" id="CHEBI:57856"/>
        <dbReference type="ChEBI" id="CHEBI:59789"/>
        <dbReference type="ChEBI" id="CHEBI:74495"/>
        <dbReference type="ChEBI" id="CHEBI:82748"/>
        <dbReference type="EC" id="2.1.1.207"/>
    </reaction>
</comment>
<comment type="subcellular location">
    <subcellularLocation>
        <location evidence="6">Cytoplasm</location>
    </subcellularLocation>
</comment>
<feature type="domain" description="tRNA/rRNA methyltransferase SpoU type" evidence="8">
    <location>
        <begin position="2"/>
        <end position="141"/>
    </location>
</feature>
<dbReference type="InterPro" id="IPR001537">
    <property type="entry name" value="SpoU_MeTrfase"/>
</dbReference>
<evidence type="ECO:0000256" key="7">
    <source>
        <dbReference type="PIRSR" id="PIRSR029256-1"/>
    </source>
</evidence>
<keyword evidence="3 6" id="KW-0808">Transferase</keyword>
<comment type="caution">
    <text evidence="6">Lacks conserved residue(s) required for the propagation of feature annotation.</text>
</comment>
<sequence>MLHIIFFEPEIPGNSGAAIRLSACTGSMLHLVEPLGFDMSDTKLKRAGLDYHDLAHVKVHPNLDDALAEVPGRIWAFTGRASTMYADVSYQDGDGLLFGRESVGLSEEAMNHPRVEDRVRIHMQPGLRSLNLANSASIVLYEAWRQLGFPGGI</sequence>
<keyword evidence="4 6" id="KW-0949">S-adenosyl-L-methionine</keyword>
<dbReference type="Proteomes" id="UP000234545">
    <property type="component" value="Unassembled WGS sequence"/>
</dbReference>
<gene>
    <name evidence="9" type="ORF">CYJ25_05605</name>
</gene>
<dbReference type="InterPro" id="IPR029026">
    <property type="entry name" value="tRNA_m1G_MTases_N"/>
</dbReference>
<feature type="binding site" evidence="6 7">
    <location>
        <position position="99"/>
    </location>
    <ligand>
        <name>S-adenosyl-L-methionine</name>
        <dbReference type="ChEBI" id="CHEBI:59789"/>
    </ligand>
</feature>
<comment type="similarity">
    <text evidence="6">Belongs to the class IV-like SAM-binding methyltransferase superfamily. RNA methyltransferase TrmH family. TrmL subfamily.</text>
</comment>
<organism evidence="9 10">
    <name type="scientific">Schaalia turicensis</name>
    <dbReference type="NCBI Taxonomy" id="131111"/>
    <lineage>
        <taxon>Bacteria</taxon>
        <taxon>Bacillati</taxon>
        <taxon>Actinomycetota</taxon>
        <taxon>Actinomycetes</taxon>
        <taxon>Actinomycetales</taxon>
        <taxon>Actinomycetaceae</taxon>
        <taxon>Schaalia</taxon>
    </lineage>
</organism>
<dbReference type="EC" id="2.1.1.207" evidence="6"/>
<dbReference type="EMBL" id="PKKJ01000005">
    <property type="protein sequence ID" value="PKY66228.1"/>
    <property type="molecule type" value="Genomic_DNA"/>
</dbReference>
<feature type="binding site" evidence="6 7">
    <location>
        <position position="121"/>
    </location>
    <ligand>
        <name>S-adenosyl-L-methionine</name>
        <dbReference type="ChEBI" id="CHEBI:59789"/>
    </ligand>
</feature>
<dbReference type="Pfam" id="PF00588">
    <property type="entry name" value="SpoU_methylase"/>
    <property type="match status" value="1"/>
</dbReference>
<dbReference type="PIRSF" id="PIRSF029256">
    <property type="entry name" value="SpoU_TrmH_prd"/>
    <property type="match status" value="1"/>
</dbReference>
<evidence type="ECO:0000256" key="1">
    <source>
        <dbReference type="ARBA" id="ARBA00022490"/>
    </source>
</evidence>
<dbReference type="HAMAP" id="MF_01885">
    <property type="entry name" value="tRNA_methyltr_TrmL"/>
    <property type="match status" value="1"/>
</dbReference>
<accession>A0A2I1I513</accession>
<keyword evidence="1 6" id="KW-0963">Cytoplasm</keyword>
<comment type="catalytic activity">
    <reaction evidence="6">
        <text>5-carboxymethylaminomethyluridine(34) in tRNA(Leu) + S-adenosyl-L-methionine = 5-carboxymethylaminomethyl-2'-O-methyluridine(34) in tRNA(Leu) + S-adenosyl-L-homocysteine + H(+)</text>
        <dbReference type="Rhea" id="RHEA:43088"/>
        <dbReference type="Rhea" id="RHEA-COMP:10333"/>
        <dbReference type="Rhea" id="RHEA-COMP:10334"/>
        <dbReference type="ChEBI" id="CHEBI:15378"/>
        <dbReference type="ChEBI" id="CHEBI:57856"/>
        <dbReference type="ChEBI" id="CHEBI:59789"/>
        <dbReference type="ChEBI" id="CHEBI:74508"/>
        <dbReference type="ChEBI" id="CHEBI:74511"/>
        <dbReference type="EC" id="2.1.1.207"/>
    </reaction>
</comment>
<dbReference type="Gene3D" id="3.40.1280.10">
    <property type="match status" value="1"/>
</dbReference>
<evidence type="ECO:0000256" key="5">
    <source>
        <dbReference type="ARBA" id="ARBA00022694"/>
    </source>
</evidence>
<evidence type="ECO:0000313" key="9">
    <source>
        <dbReference type="EMBL" id="PKY66228.1"/>
    </source>
</evidence>
<dbReference type="SUPFAM" id="SSF75217">
    <property type="entry name" value="alpha/beta knot"/>
    <property type="match status" value="1"/>
</dbReference>
<dbReference type="InterPro" id="IPR016914">
    <property type="entry name" value="TrmL"/>
</dbReference>
<dbReference type="GO" id="GO:0003723">
    <property type="term" value="F:RNA binding"/>
    <property type="evidence" value="ECO:0007669"/>
    <property type="project" value="InterPro"/>
</dbReference>
<dbReference type="PANTHER" id="PTHR42971">
    <property type="entry name" value="TRNA (CYTIDINE(34)-2'-O)-METHYLTRANSFERASE"/>
    <property type="match status" value="1"/>
</dbReference>
<dbReference type="AlphaFoldDB" id="A0A2I1I513"/>
<dbReference type="PANTHER" id="PTHR42971:SF1">
    <property type="entry name" value="TRNA (CYTIDINE(34)-2'-O)-METHYLTRANSFERASE"/>
    <property type="match status" value="1"/>
</dbReference>
<evidence type="ECO:0000256" key="2">
    <source>
        <dbReference type="ARBA" id="ARBA00022603"/>
    </source>
</evidence>
<dbReference type="GO" id="GO:0141098">
    <property type="term" value="F:tRNA (cytidine(34)-2'-O)-methyltransferase activity"/>
    <property type="evidence" value="ECO:0007669"/>
    <property type="project" value="RHEA"/>
</dbReference>
<evidence type="ECO:0000256" key="6">
    <source>
        <dbReference type="HAMAP-Rule" id="MF_01885"/>
    </source>
</evidence>
<dbReference type="CDD" id="cd18094">
    <property type="entry name" value="SpoU-like_TrmL"/>
    <property type="match status" value="1"/>
</dbReference>
<evidence type="ECO:0000313" key="10">
    <source>
        <dbReference type="Proteomes" id="UP000234545"/>
    </source>
</evidence>
<dbReference type="GO" id="GO:0005737">
    <property type="term" value="C:cytoplasm"/>
    <property type="evidence" value="ECO:0007669"/>
    <property type="project" value="UniProtKB-SubCell"/>
</dbReference>
<dbReference type="GO" id="GO:0141102">
    <property type="term" value="F:tRNA (5-carboxymethylaminomethyluridine(34)-2'-O)-methyltransferase activity"/>
    <property type="evidence" value="ECO:0007669"/>
    <property type="project" value="RHEA"/>
</dbReference>
<reference evidence="9 10" key="1">
    <citation type="submission" date="2017-12" db="EMBL/GenBank/DDBJ databases">
        <title>Phylogenetic diversity of female urinary microbiome.</title>
        <authorList>
            <person name="Thomas-White K."/>
            <person name="Wolfe A.J."/>
        </authorList>
    </citation>
    <scope>NUCLEOTIDE SEQUENCE [LARGE SCALE GENOMIC DNA]</scope>
    <source>
        <strain evidence="9 10">UMB0250</strain>
    </source>
</reference>
<keyword evidence="5 6" id="KW-0819">tRNA processing</keyword>
<evidence type="ECO:0000256" key="4">
    <source>
        <dbReference type="ARBA" id="ARBA00022691"/>
    </source>
</evidence>
<dbReference type="InterPro" id="IPR029028">
    <property type="entry name" value="Alpha/beta_knot_MTases"/>
</dbReference>
<evidence type="ECO:0000256" key="3">
    <source>
        <dbReference type="ARBA" id="ARBA00022679"/>
    </source>
</evidence>
<comment type="caution">
    <text evidence="9">The sequence shown here is derived from an EMBL/GenBank/DDBJ whole genome shotgun (WGS) entry which is preliminary data.</text>
</comment>
<dbReference type="GO" id="GO:0002130">
    <property type="term" value="P:wobble position ribose methylation"/>
    <property type="evidence" value="ECO:0007669"/>
    <property type="project" value="TreeGrafter"/>
</dbReference>
<feature type="binding site" evidence="6 7">
    <location>
        <position position="129"/>
    </location>
    <ligand>
        <name>S-adenosyl-L-methionine</name>
        <dbReference type="ChEBI" id="CHEBI:59789"/>
    </ligand>
</feature>
<dbReference type="OrthoDB" id="9789043at2"/>
<dbReference type="RefSeq" id="WP_101628207.1">
    <property type="nucleotide sequence ID" value="NZ_JBCOMK010000004.1"/>
</dbReference>